<evidence type="ECO:0000256" key="1">
    <source>
        <dbReference type="SAM" id="MobiDB-lite"/>
    </source>
</evidence>
<evidence type="ECO:0000313" key="2">
    <source>
        <dbReference type="EMBL" id="CEK72614.1"/>
    </source>
</evidence>
<name>A0A0B6ZVG8_9EUPU</name>
<feature type="non-terminal residue" evidence="2">
    <location>
        <position position="1"/>
    </location>
</feature>
<proteinExistence type="predicted"/>
<dbReference type="EMBL" id="HACG01025749">
    <property type="protein sequence ID" value="CEK72614.1"/>
    <property type="molecule type" value="Transcribed_RNA"/>
</dbReference>
<sequence>QPQHTPRVPAVCTSQNHSSSPLQVPSTRCQEDPSSKVRQMEHYTEQNNLHTRYHYIALGRKARGQMQMDH</sequence>
<reference evidence="2" key="1">
    <citation type="submission" date="2014-12" db="EMBL/GenBank/DDBJ databases">
        <title>Insight into the proteome of Arion vulgaris.</title>
        <authorList>
            <person name="Aradska J."/>
            <person name="Bulat T."/>
            <person name="Smidak R."/>
            <person name="Sarate P."/>
            <person name="Gangsoo J."/>
            <person name="Sialana F."/>
            <person name="Bilban M."/>
            <person name="Lubec G."/>
        </authorList>
    </citation>
    <scope>NUCLEOTIDE SEQUENCE</scope>
    <source>
        <tissue evidence="2">Skin</tissue>
    </source>
</reference>
<organism evidence="2">
    <name type="scientific">Arion vulgaris</name>
    <dbReference type="NCBI Taxonomy" id="1028688"/>
    <lineage>
        <taxon>Eukaryota</taxon>
        <taxon>Metazoa</taxon>
        <taxon>Spiralia</taxon>
        <taxon>Lophotrochozoa</taxon>
        <taxon>Mollusca</taxon>
        <taxon>Gastropoda</taxon>
        <taxon>Heterobranchia</taxon>
        <taxon>Euthyneura</taxon>
        <taxon>Panpulmonata</taxon>
        <taxon>Eupulmonata</taxon>
        <taxon>Stylommatophora</taxon>
        <taxon>Helicina</taxon>
        <taxon>Arionoidea</taxon>
        <taxon>Arionidae</taxon>
        <taxon>Arion</taxon>
    </lineage>
</organism>
<feature type="compositionally biased region" description="Polar residues" evidence="1">
    <location>
        <begin position="12"/>
        <end position="28"/>
    </location>
</feature>
<gene>
    <name evidence="2" type="primary">ORF83186</name>
</gene>
<dbReference type="AlphaFoldDB" id="A0A0B6ZVG8"/>
<accession>A0A0B6ZVG8</accession>
<feature type="region of interest" description="Disordered" evidence="1">
    <location>
        <begin position="1"/>
        <end position="30"/>
    </location>
</feature>
<protein>
    <submittedName>
        <fullName evidence="2">Uncharacterized protein</fullName>
    </submittedName>
</protein>